<reference evidence="2" key="1">
    <citation type="submission" date="2016-10" db="EMBL/GenBank/DDBJ databases">
        <authorList>
            <person name="de Groot N.N."/>
        </authorList>
    </citation>
    <scope>NUCLEOTIDE SEQUENCE</scope>
</reference>
<dbReference type="EMBL" id="FPIA01000005">
    <property type="protein sequence ID" value="SFV88030.1"/>
    <property type="molecule type" value="Genomic_DNA"/>
</dbReference>
<dbReference type="InterPro" id="IPR012538">
    <property type="entry name" value="Cyt_c_oxidase_su2a"/>
</dbReference>
<sequence length="48" mass="5569">MSDSQMTEDEILHAKPRGTYAVLLVYIAVFTLSWLFFYLLFLSRGPIN</sequence>
<evidence type="ECO:0008006" key="3">
    <source>
        <dbReference type="Google" id="ProtNLM"/>
    </source>
</evidence>
<evidence type="ECO:0000313" key="2">
    <source>
        <dbReference type="EMBL" id="SFV88030.1"/>
    </source>
</evidence>
<keyword evidence="1" id="KW-0812">Transmembrane</keyword>
<dbReference type="AlphaFoldDB" id="A0A1W1E231"/>
<proteinExistence type="predicted"/>
<dbReference type="Pfam" id="PF08113">
    <property type="entry name" value="CoxIIa"/>
    <property type="match status" value="1"/>
</dbReference>
<protein>
    <recommendedName>
        <fullName evidence="3">Cytochrome c oxidase subunit 2A</fullName>
    </recommendedName>
</protein>
<organism evidence="2">
    <name type="scientific">hydrothermal vent metagenome</name>
    <dbReference type="NCBI Taxonomy" id="652676"/>
    <lineage>
        <taxon>unclassified sequences</taxon>
        <taxon>metagenomes</taxon>
        <taxon>ecological metagenomes</taxon>
    </lineage>
</organism>
<feature type="transmembrane region" description="Helical" evidence="1">
    <location>
        <begin position="20"/>
        <end position="42"/>
    </location>
</feature>
<gene>
    <name evidence="2" type="ORF">MNB_SUP05-SYMBIONT-7-450</name>
</gene>
<keyword evidence="1" id="KW-1133">Transmembrane helix</keyword>
<name>A0A1W1E231_9ZZZZ</name>
<keyword evidence="1" id="KW-0472">Membrane</keyword>
<accession>A0A1W1E231</accession>
<evidence type="ECO:0000256" key="1">
    <source>
        <dbReference type="SAM" id="Phobius"/>
    </source>
</evidence>